<accession>U9SPB9</accession>
<dbReference type="HOGENOM" id="CLU_3051589_0_0_1"/>
<evidence type="ECO:0000313" key="1">
    <source>
        <dbReference type="EMBL" id="ERZ97744.1"/>
    </source>
</evidence>
<reference evidence="1" key="1">
    <citation type="submission" date="2013-07" db="EMBL/GenBank/DDBJ databases">
        <title>The genome of an arbuscular mycorrhizal fungus provides insights into the evolution of the oldest plant symbiosis.</title>
        <authorList>
            <consortium name="DOE Joint Genome Institute"/>
            <person name="Tisserant E."/>
            <person name="Malbreil M."/>
            <person name="Kuo A."/>
            <person name="Kohler A."/>
            <person name="Symeonidi A."/>
            <person name="Balestrini R."/>
            <person name="Charron P."/>
            <person name="Duensing N."/>
            <person name="Frei-dit-Frey N."/>
            <person name="Gianinazzi-Pearson V."/>
            <person name="Gilbert B."/>
            <person name="Handa Y."/>
            <person name="Hijri M."/>
            <person name="Kaul R."/>
            <person name="Kawaguchi M."/>
            <person name="Krajinski F."/>
            <person name="Lammers P."/>
            <person name="Lapierre D."/>
            <person name="Masclaux F.G."/>
            <person name="Murat C."/>
            <person name="Morin E."/>
            <person name="Ndikumana S."/>
            <person name="Pagni M."/>
            <person name="Petitpierre D."/>
            <person name="Requena N."/>
            <person name="Rosikiewicz P."/>
            <person name="Riley R."/>
            <person name="Saito K."/>
            <person name="San Clemente H."/>
            <person name="Shapiro H."/>
            <person name="van Tuinen D."/>
            <person name="Becard G."/>
            <person name="Bonfante P."/>
            <person name="Paszkowski U."/>
            <person name="Shachar-Hill Y."/>
            <person name="Young J.P."/>
            <person name="Sanders I.R."/>
            <person name="Henrissat B."/>
            <person name="Rensing S.A."/>
            <person name="Grigoriev I.V."/>
            <person name="Corradi N."/>
            <person name="Roux C."/>
            <person name="Martin F."/>
        </authorList>
    </citation>
    <scope>NUCLEOTIDE SEQUENCE</scope>
    <source>
        <strain evidence="1">DAOM 197198</strain>
    </source>
</reference>
<organism evidence="1">
    <name type="scientific">Rhizophagus irregularis (strain DAOM 181602 / DAOM 197198 / MUCL 43194)</name>
    <name type="common">Arbuscular mycorrhizal fungus</name>
    <name type="synonym">Glomus intraradices</name>
    <dbReference type="NCBI Taxonomy" id="747089"/>
    <lineage>
        <taxon>Eukaryota</taxon>
        <taxon>Fungi</taxon>
        <taxon>Fungi incertae sedis</taxon>
        <taxon>Mucoromycota</taxon>
        <taxon>Glomeromycotina</taxon>
        <taxon>Glomeromycetes</taxon>
        <taxon>Glomerales</taxon>
        <taxon>Glomeraceae</taxon>
        <taxon>Rhizophagus</taxon>
    </lineage>
</organism>
<sequence length="54" mass="6589">MEFVPYEKFKDVEYIAKRGFISLKELSNSKDITSNQDYVLSREYWNFGFYNQHI</sequence>
<dbReference type="AlphaFoldDB" id="U9SPB9"/>
<dbReference type="EMBL" id="KI299359">
    <property type="protein sequence ID" value="ERZ97744.1"/>
    <property type="molecule type" value="Genomic_DNA"/>
</dbReference>
<gene>
    <name evidence="1" type="ORF">GLOINDRAFT_11265</name>
</gene>
<protein>
    <submittedName>
        <fullName evidence="1">Uncharacterized protein</fullName>
    </submittedName>
</protein>
<name>U9SPB9_RHIID</name>
<proteinExistence type="predicted"/>